<keyword evidence="1" id="KW-0328">Glycosyltransferase</keyword>
<reference evidence="3" key="1">
    <citation type="journal article" date="2014" name="Front. Microbiol.">
        <title>High frequency of phylogenetically diverse reductive dehalogenase-homologous genes in deep subseafloor sedimentary metagenomes.</title>
        <authorList>
            <person name="Kawai M."/>
            <person name="Futagami T."/>
            <person name="Toyoda A."/>
            <person name="Takaki Y."/>
            <person name="Nishi S."/>
            <person name="Hori S."/>
            <person name="Arai W."/>
            <person name="Tsubouchi T."/>
            <person name="Morono Y."/>
            <person name="Uchiyama I."/>
            <person name="Ito T."/>
            <person name="Fujiyama A."/>
            <person name="Inagaki F."/>
            <person name="Takami H."/>
        </authorList>
    </citation>
    <scope>NUCLEOTIDE SEQUENCE</scope>
    <source>
        <strain evidence="3">Expedition CK06-06</strain>
    </source>
</reference>
<protein>
    <submittedName>
        <fullName evidence="3">Uncharacterized protein</fullName>
    </submittedName>
</protein>
<feature type="non-terminal residue" evidence="3">
    <location>
        <position position="1"/>
    </location>
</feature>
<comment type="caution">
    <text evidence="3">The sequence shown here is derived from an EMBL/GenBank/DDBJ whole genome shotgun (WGS) entry which is preliminary data.</text>
</comment>
<dbReference type="PANTHER" id="PTHR34136">
    <property type="match status" value="1"/>
</dbReference>
<evidence type="ECO:0000256" key="1">
    <source>
        <dbReference type="ARBA" id="ARBA00022676"/>
    </source>
</evidence>
<organism evidence="3">
    <name type="scientific">marine sediment metagenome</name>
    <dbReference type="NCBI Taxonomy" id="412755"/>
    <lineage>
        <taxon>unclassified sequences</taxon>
        <taxon>metagenomes</taxon>
        <taxon>ecological metagenomes</taxon>
    </lineage>
</organism>
<dbReference type="PANTHER" id="PTHR34136:SF1">
    <property type="entry name" value="UDP-N-ACETYL-D-MANNOSAMINURONIC ACID TRANSFERASE"/>
    <property type="match status" value="1"/>
</dbReference>
<dbReference type="AlphaFoldDB" id="X1V1E6"/>
<keyword evidence="2" id="KW-0808">Transferase</keyword>
<name>X1V1E6_9ZZZZ</name>
<dbReference type="EMBL" id="BARW01028138">
    <property type="protein sequence ID" value="GAJ09657.1"/>
    <property type="molecule type" value="Genomic_DNA"/>
</dbReference>
<dbReference type="Pfam" id="PF03808">
    <property type="entry name" value="Glyco_tran_WecG"/>
    <property type="match status" value="1"/>
</dbReference>
<proteinExistence type="predicted"/>
<dbReference type="InterPro" id="IPR004629">
    <property type="entry name" value="WecG_TagA_CpsF"/>
</dbReference>
<accession>X1V1E6</accession>
<evidence type="ECO:0000313" key="3">
    <source>
        <dbReference type="EMBL" id="GAJ09657.1"/>
    </source>
</evidence>
<evidence type="ECO:0000256" key="2">
    <source>
        <dbReference type="ARBA" id="ARBA00022679"/>
    </source>
</evidence>
<sequence length="174" mass="19918">GKYIHWAARFLKRPLKEVIEPSLFVKRLMVQSVELGKKVYLFGGKGHTIDKAYDNIKREIGKLFVLGRYRGNYGKLEQDNVITAIGKASPDYFFIGLGSPEEVIWVIRNRKVINAGLIILIEGLFDLFAGNIKNVSAYKKGLSIDRVSKREIPNPYRFKKLWMVPVFRVSVLTT</sequence>
<gene>
    <name evidence="3" type="ORF">S12H4_45499</name>
</gene>
<dbReference type="GO" id="GO:0016758">
    <property type="term" value="F:hexosyltransferase activity"/>
    <property type="evidence" value="ECO:0007669"/>
    <property type="project" value="TreeGrafter"/>
</dbReference>